<dbReference type="InterPro" id="IPR013785">
    <property type="entry name" value="Aldolase_TIM"/>
</dbReference>
<evidence type="ECO:0000256" key="2">
    <source>
        <dbReference type="SAM" id="MobiDB-lite"/>
    </source>
</evidence>
<dbReference type="InterPro" id="IPR002220">
    <property type="entry name" value="DapA-like"/>
</dbReference>
<dbReference type="Pfam" id="PF00701">
    <property type="entry name" value="DHDPS"/>
    <property type="match status" value="1"/>
</dbReference>
<feature type="non-terminal residue" evidence="3">
    <location>
        <position position="221"/>
    </location>
</feature>
<keyword evidence="1" id="KW-0456">Lyase</keyword>
<protein>
    <recommendedName>
        <fullName evidence="4">Dihydrodipicolinate synthase family protein</fullName>
    </recommendedName>
</protein>
<dbReference type="CDD" id="cd00408">
    <property type="entry name" value="DHDPS-like"/>
    <property type="match status" value="1"/>
</dbReference>
<dbReference type="GO" id="GO:0008840">
    <property type="term" value="F:4-hydroxy-tetrahydrodipicolinate synthase activity"/>
    <property type="evidence" value="ECO:0007669"/>
    <property type="project" value="TreeGrafter"/>
</dbReference>
<sequence length="221" mass="24280">MSTIPERDSIPIVAPTPTPFDHNDKPDLQLLEENISRWVGTGLSGFVIGSYGGEEFHLSQTEKTEIIKTVSQAHQGQKFVIAGIDTLSPTVASMQAEEYAKVGADMVRVRIPKIPDKHGSDSVVDYFEMVARNSPVPVIPIHQPKLSMDVDATPEEIGEITDLEGIYAYIISLNFRWESRLPSLINPQVQLWTCNGSLLMPGAMIGAEGACLFFANWAPDL</sequence>
<dbReference type="SMART" id="SM01130">
    <property type="entry name" value="DHDPS"/>
    <property type="match status" value="1"/>
</dbReference>
<evidence type="ECO:0000313" key="3">
    <source>
        <dbReference type="EMBL" id="SVC46739.1"/>
    </source>
</evidence>
<reference evidence="3" key="1">
    <citation type="submission" date="2018-05" db="EMBL/GenBank/DDBJ databases">
        <authorList>
            <person name="Lanie J.A."/>
            <person name="Ng W.-L."/>
            <person name="Kazmierczak K.M."/>
            <person name="Andrzejewski T.M."/>
            <person name="Davidsen T.M."/>
            <person name="Wayne K.J."/>
            <person name="Tettelin H."/>
            <person name="Glass J.I."/>
            <person name="Rusch D."/>
            <person name="Podicherti R."/>
            <person name="Tsui H.-C.T."/>
            <person name="Winkler M.E."/>
        </authorList>
    </citation>
    <scope>NUCLEOTIDE SEQUENCE</scope>
</reference>
<feature type="region of interest" description="Disordered" evidence="2">
    <location>
        <begin position="1"/>
        <end position="21"/>
    </location>
</feature>
<proteinExistence type="predicted"/>
<accession>A0A382MCZ4</accession>
<evidence type="ECO:0008006" key="4">
    <source>
        <dbReference type="Google" id="ProtNLM"/>
    </source>
</evidence>
<gene>
    <name evidence="3" type="ORF">METZ01_LOCUS299593</name>
</gene>
<dbReference type="SUPFAM" id="SSF51569">
    <property type="entry name" value="Aldolase"/>
    <property type="match status" value="1"/>
</dbReference>
<organism evidence="3">
    <name type="scientific">marine metagenome</name>
    <dbReference type="NCBI Taxonomy" id="408172"/>
    <lineage>
        <taxon>unclassified sequences</taxon>
        <taxon>metagenomes</taxon>
        <taxon>ecological metagenomes</taxon>
    </lineage>
</organism>
<dbReference type="PANTHER" id="PTHR12128:SF66">
    <property type="entry name" value="4-HYDROXY-2-OXOGLUTARATE ALDOLASE, MITOCHONDRIAL"/>
    <property type="match status" value="1"/>
</dbReference>
<dbReference type="EMBL" id="UINC01092823">
    <property type="protein sequence ID" value="SVC46739.1"/>
    <property type="molecule type" value="Genomic_DNA"/>
</dbReference>
<dbReference type="AlphaFoldDB" id="A0A382MCZ4"/>
<evidence type="ECO:0000256" key="1">
    <source>
        <dbReference type="ARBA" id="ARBA00023239"/>
    </source>
</evidence>
<dbReference type="PANTHER" id="PTHR12128">
    <property type="entry name" value="DIHYDRODIPICOLINATE SYNTHASE"/>
    <property type="match status" value="1"/>
</dbReference>
<name>A0A382MCZ4_9ZZZZ</name>
<dbReference type="Gene3D" id="3.20.20.70">
    <property type="entry name" value="Aldolase class I"/>
    <property type="match status" value="1"/>
</dbReference>